<dbReference type="RefSeq" id="WP_191842864.1">
    <property type="nucleotide sequence ID" value="NZ_BAAALB010000028.1"/>
</dbReference>
<dbReference type="Gene3D" id="3.90.1200.10">
    <property type="match status" value="1"/>
</dbReference>
<gene>
    <name evidence="2" type="ORF">Cch02nite_37600</name>
</gene>
<keyword evidence="3" id="KW-1185">Reference proteome</keyword>
<dbReference type="InterPro" id="IPR011009">
    <property type="entry name" value="Kinase-like_dom_sf"/>
</dbReference>
<evidence type="ECO:0000259" key="1">
    <source>
        <dbReference type="Pfam" id="PF01636"/>
    </source>
</evidence>
<feature type="domain" description="Aminoglycoside phosphotransferase" evidence="1">
    <location>
        <begin position="57"/>
        <end position="253"/>
    </location>
</feature>
<name>A0A8J3JZV5_9ACTN</name>
<accession>A0A8J3JZV5</accession>
<dbReference type="EMBL" id="BONG01000022">
    <property type="protein sequence ID" value="GIF90316.1"/>
    <property type="molecule type" value="Genomic_DNA"/>
</dbReference>
<dbReference type="InterPro" id="IPR002575">
    <property type="entry name" value="Aminoglycoside_PTrfase"/>
</dbReference>
<organism evidence="2 3">
    <name type="scientific">Catellatospora chokoriensis</name>
    <dbReference type="NCBI Taxonomy" id="310353"/>
    <lineage>
        <taxon>Bacteria</taxon>
        <taxon>Bacillati</taxon>
        <taxon>Actinomycetota</taxon>
        <taxon>Actinomycetes</taxon>
        <taxon>Micromonosporales</taxon>
        <taxon>Micromonosporaceae</taxon>
        <taxon>Catellatospora</taxon>
    </lineage>
</organism>
<reference evidence="2 3" key="1">
    <citation type="submission" date="2021-01" db="EMBL/GenBank/DDBJ databases">
        <title>Whole genome shotgun sequence of Catellatospora chokoriensis NBRC 107358.</title>
        <authorList>
            <person name="Komaki H."/>
            <person name="Tamura T."/>
        </authorList>
    </citation>
    <scope>NUCLEOTIDE SEQUENCE [LARGE SCALE GENOMIC DNA]</scope>
    <source>
        <strain evidence="2 3">NBRC 107358</strain>
    </source>
</reference>
<dbReference type="AlphaFoldDB" id="A0A8J3JZV5"/>
<evidence type="ECO:0000313" key="2">
    <source>
        <dbReference type="EMBL" id="GIF90316.1"/>
    </source>
</evidence>
<comment type="caution">
    <text evidence="2">The sequence shown here is derived from an EMBL/GenBank/DDBJ whole genome shotgun (WGS) entry which is preliminary data.</text>
</comment>
<dbReference type="Proteomes" id="UP000619293">
    <property type="component" value="Unassembled WGS sequence"/>
</dbReference>
<sequence length="321" mass="34876">MSVSVSVAAPVSPGATLESDAYTALRAIAEAAGIDADHAQLVKFYNNATFLLPNAGVVARVAGSPSLAANVHKVVRVATWLADDGYPAVRLKQGLQNPVAVPGALASLWDYVPPVRQGTSADLARLLRRLHAMRPPDHLPRWDPVEDVRKRVRDAVGLTDDDRRFLLDECDELEPAVLALSDDVPHGLIHGDANVDNVIVGADGPILCDFDRIAVGPLVWDLIPVATGSYHFEGGTAAQREFAQAYGSDVRDWSGFPTFHRLRELKVVSSVVSLLEANPHVRPEFEHRLRTFRAGETHARWHRFGAAPSTTSTTEEQELTA</sequence>
<dbReference type="Pfam" id="PF01636">
    <property type="entry name" value="APH"/>
    <property type="match status" value="1"/>
</dbReference>
<evidence type="ECO:0000313" key="3">
    <source>
        <dbReference type="Proteomes" id="UP000619293"/>
    </source>
</evidence>
<dbReference type="SUPFAM" id="SSF56112">
    <property type="entry name" value="Protein kinase-like (PK-like)"/>
    <property type="match status" value="1"/>
</dbReference>
<proteinExistence type="predicted"/>
<protein>
    <submittedName>
        <fullName evidence="2">Aminoglycoside phosphotransferase</fullName>
    </submittedName>
</protein>